<dbReference type="PROSITE" id="PS50995">
    <property type="entry name" value="HTH_MARR_2"/>
    <property type="match status" value="1"/>
</dbReference>
<dbReference type="InterPro" id="IPR036390">
    <property type="entry name" value="WH_DNA-bd_sf"/>
</dbReference>
<dbReference type="InterPro" id="IPR000835">
    <property type="entry name" value="HTH_MarR-typ"/>
</dbReference>
<feature type="domain" description="HTH marR-type" evidence="1">
    <location>
        <begin position="17"/>
        <end position="153"/>
    </location>
</feature>
<evidence type="ECO:0000259" key="1">
    <source>
        <dbReference type="PROSITE" id="PS50995"/>
    </source>
</evidence>
<dbReference type="Proteomes" id="UP000605568">
    <property type="component" value="Unassembled WGS sequence"/>
</dbReference>
<dbReference type="InterPro" id="IPR036388">
    <property type="entry name" value="WH-like_DNA-bd_sf"/>
</dbReference>
<gene>
    <name evidence="2" type="ORF">GCM10017774_30530</name>
</gene>
<comment type="caution">
    <text evidence="2">The sequence shown here is derived from an EMBL/GenBank/DDBJ whole genome shotgun (WGS) entry which is preliminary data.</text>
</comment>
<dbReference type="PANTHER" id="PTHR33164">
    <property type="entry name" value="TRANSCRIPTIONAL REGULATOR, MARR FAMILY"/>
    <property type="match status" value="1"/>
</dbReference>
<dbReference type="SUPFAM" id="SSF46785">
    <property type="entry name" value="Winged helix' DNA-binding domain"/>
    <property type="match status" value="1"/>
</dbReference>
<accession>A0ABQ3MC80</accession>
<organism evidence="2 3">
    <name type="scientific">Lentzea cavernae</name>
    <dbReference type="NCBI Taxonomy" id="2020703"/>
    <lineage>
        <taxon>Bacteria</taxon>
        <taxon>Bacillati</taxon>
        <taxon>Actinomycetota</taxon>
        <taxon>Actinomycetes</taxon>
        <taxon>Pseudonocardiales</taxon>
        <taxon>Pseudonocardiaceae</taxon>
        <taxon>Lentzea</taxon>
    </lineage>
</organism>
<evidence type="ECO:0000313" key="3">
    <source>
        <dbReference type="Proteomes" id="UP000605568"/>
    </source>
</evidence>
<name>A0ABQ3MC80_9PSEU</name>
<dbReference type="EMBL" id="BNAR01000004">
    <property type="protein sequence ID" value="GHH39224.1"/>
    <property type="molecule type" value="Genomic_DNA"/>
</dbReference>
<keyword evidence="3" id="KW-1185">Reference proteome</keyword>
<dbReference type="SMART" id="SM00347">
    <property type="entry name" value="HTH_MARR"/>
    <property type="match status" value="1"/>
</dbReference>
<dbReference type="InterPro" id="IPR039422">
    <property type="entry name" value="MarR/SlyA-like"/>
</dbReference>
<protein>
    <submittedName>
        <fullName evidence="2">MarR family transcriptional regulator</fullName>
    </submittedName>
</protein>
<dbReference type="RefSeq" id="WP_191298578.1">
    <property type="nucleotide sequence ID" value="NZ_BNAR01000004.1"/>
</dbReference>
<evidence type="ECO:0000313" key="2">
    <source>
        <dbReference type="EMBL" id="GHH39224.1"/>
    </source>
</evidence>
<dbReference type="Gene3D" id="1.10.10.10">
    <property type="entry name" value="Winged helix-like DNA-binding domain superfamily/Winged helix DNA-binding domain"/>
    <property type="match status" value="1"/>
</dbReference>
<dbReference type="Pfam" id="PF12802">
    <property type="entry name" value="MarR_2"/>
    <property type="match status" value="1"/>
</dbReference>
<dbReference type="PANTHER" id="PTHR33164:SF43">
    <property type="entry name" value="HTH-TYPE TRANSCRIPTIONAL REPRESSOR YETL"/>
    <property type="match status" value="1"/>
</dbReference>
<proteinExistence type="predicted"/>
<reference evidence="3" key="1">
    <citation type="journal article" date="2019" name="Int. J. Syst. Evol. Microbiol.">
        <title>The Global Catalogue of Microorganisms (GCM) 10K type strain sequencing project: providing services to taxonomists for standard genome sequencing and annotation.</title>
        <authorList>
            <consortium name="The Broad Institute Genomics Platform"/>
            <consortium name="The Broad Institute Genome Sequencing Center for Infectious Disease"/>
            <person name="Wu L."/>
            <person name="Ma J."/>
        </authorList>
    </citation>
    <scope>NUCLEOTIDE SEQUENCE [LARGE SCALE GENOMIC DNA]</scope>
    <source>
        <strain evidence="3">CGMCC 4.7367</strain>
    </source>
</reference>
<sequence>MAEDKSGTGAISRTGPPISAAFLVMALGRRVKDHVENRLGEHGIALRHLSALGHLHRTPDVSYSELARRAAVTPQSMQDTLRLLEKAGAVVRVTEPGRGRTAKLRVTDEGHRLRLLGQAVFDAADAVITAAVPSGGADLLAPALLAALERFPVEPGSAESSRETS</sequence>